<dbReference type="KEGG" id="mtm:MYCTH_2302431"/>
<dbReference type="InterPro" id="IPR011564">
    <property type="entry name" value="Telomer_end-bd_POT1/Cdc13"/>
</dbReference>
<feature type="region of interest" description="Disordered" evidence="1">
    <location>
        <begin position="453"/>
        <end position="523"/>
    </location>
</feature>
<protein>
    <recommendedName>
        <fullName evidence="2">Telomeric single stranded DNA binding POT1/Cdc13 domain-containing protein</fullName>
    </recommendedName>
</protein>
<dbReference type="STRING" id="573729.G2Q7R2"/>
<dbReference type="SMART" id="SM00976">
    <property type="entry name" value="Telo_bind"/>
    <property type="match status" value="1"/>
</dbReference>
<name>G2Q7R2_THET4</name>
<feature type="compositionally biased region" description="Pro residues" evidence="1">
    <location>
        <begin position="154"/>
        <end position="170"/>
    </location>
</feature>
<feature type="compositionally biased region" description="Basic and acidic residues" evidence="1">
    <location>
        <begin position="1087"/>
        <end position="1102"/>
    </location>
</feature>
<feature type="compositionally biased region" description="Acidic residues" evidence="1">
    <location>
        <begin position="1112"/>
        <end position="1125"/>
    </location>
</feature>
<dbReference type="Gene3D" id="2.40.50.140">
    <property type="entry name" value="Nucleic acid-binding proteins"/>
    <property type="match status" value="1"/>
</dbReference>
<feature type="compositionally biased region" description="Basic and acidic residues" evidence="1">
    <location>
        <begin position="1210"/>
        <end position="1230"/>
    </location>
</feature>
<dbReference type="Proteomes" id="UP000007322">
    <property type="component" value="Chromosome 2"/>
</dbReference>
<feature type="compositionally biased region" description="Polar residues" evidence="1">
    <location>
        <begin position="1309"/>
        <end position="1320"/>
    </location>
</feature>
<dbReference type="HOGENOM" id="CLU_002756_0_0_1"/>
<feature type="compositionally biased region" description="Low complexity" evidence="1">
    <location>
        <begin position="1473"/>
        <end position="1507"/>
    </location>
</feature>
<feature type="compositionally biased region" description="Basic and acidic residues" evidence="1">
    <location>
        <begin position="581"/>
        <end position="612"/>
    </location>
</feature>
<feature type="compositionally biased region" description="Acidic residues" evidence="1">
    <location>
        <begin position="613"/>
        <end position="657"/>
    </location>
</feature>
<feature type="compositionally biased region" description="Polar residues" evidence="1">
    <location>
        <begin position="1236"/>
        <end position="1251"/>
    </location>
</feature>
<evidence type="ECO:0000259" key="2">
    <source>
        <dbReference type="SMART" id="SM00976"/>
    </source>
</evidence>
<dbReference type="EMBL" id="CP003003">
    <property type="protein sequence ID" value="AEO56921.1"/>
    <property type="molecule type" value="Genomic_DNA"/>
</dbReference>
<feature type="compositionally biased region" description="Polar residues" evidence="1">
    <location>
        <begin position="1440"/>
        <end position="1462"/>
    </location>
</feature>
<dbReference type="GO" id="GO:0000781">
    <property type="term" value="C:chromosome, telomeric region"/>
    <property type="evidence" value="ECO:0007669"/>
    <property type="project" value="InterPro"/>
</dbReference>
<feature type="compositionally biased region" description="Low complexity" evidence="1">
    <location>
        <begin position="950"/>
        <end position="967"/>
    </location>
</feature>
<feature type="compositionally biased region" description="Acidic residues" evidence="1">
    <location>
        <begin position="1377"/>
        <end position="1386"/>
    </location>
</feature>
<feature type="region of interest" description="Disordered" evidence="1">
    <location>
        <begin position="1629"/>
        <end position="1651"/>
    </location>
</feature>
<feature type="compositionally biased region" description="Polar residues" evidence="1">
    <location>
        <begin position="1187"/>
        <end position="1198"/>
    </location>
</feature>
<organism evidence="3 4">
    <name type="scientific">Thermothelomyces thermophilus (strain ATCC 42464 / BCRC 31852 / DSM 1799)</name>
    <name type="common">Sporotrichum thermophile</name>
    <dbReference type="NCBI Taxonomy" id="573729"/>
    <lineage>
        <taxon>Eukaryota</taxon>
        <taxon>Fungi</taxon>
        <taxon>Dikarya</taxon>
        <taxon>Ascomycota</taxon>
        <taxon>Pezizomycotina</taxon>
        <taxon>Sordariomycetes</taxon>
        <taxon>Sordariomycetidae</taxon>
        <taxon>Sordariales</taxon>
        <taxon>Chaetomiaceae</taxon>
        <taxon>Thermothelomyces</taxon>
    </lineage>
</organism>
<dbReference type="GO" id="GO:0003677">
    <property type="term" value="F:DNA binding"/>
    <property type="evidence" value="ECO:0007669"/>
    <property type="project" value="InterPro"/>
</dbReference>
<feature type="compositionally biased region" description="Low complexity" evidence="1">
    <location>
        <begin position="1632"/>
        <end position="1641"/>
    </location>
</feature>
<dbReference type="InParanoid" id="G2Q7R2"/>
<dbReference type="VEuPathDB" id="FungiDB:MYCTH_2302431"/>
<feature type="compositionally biased region" description="Basic and acidic residues" evidence="1">
    <location>
        <begin position="143"/>
        <end position="153"/>
    </location>
</feature>
<proteinExistence type="predicted"/>
<feature type="region of interest" description="Disordered" evidence="1">
    <location>
        <begin position="561"/>
        <end position="1067"/>
    </location>
</feature>
<dbReference type="SUPFAM" id="SSF50249">
    <property type="entry name" value="Nucleic acid-binding proteins"/>
    <property type="match status" value="1"/>
</dbReference>
<feature type="compositionally biased region" description="Polar residues" evidence="1">
    <location>
        <begin position="1363"/>
        <end position="1376"/>
    </location>
</feature>
<feature type="compositionally biased region" description="Pro residues" evidence="1">
    <location>
        <begin position="805"/>
        <end position="838"/>
    </location>
</feature>
<reference evidence="3 4" key="1">
    <citation type="journal article" date="2011" name="Nat. Biotechnol.">
        <title>Comparative genomic analysis of the thermophilic biomass-degrading fungi Myceliophthora thermophila and Thielavia terrestris.</title>
        <authorList>
            <person name="Berka R.M."/>
            <person name="Grigoriev I.V."/>
            <person name="Otillar R."/>
            <person name="Salamov A."/>
            <person name="Grimwood J."/>
            <person name="Reid I."/>
            <person name="Ishmael N."/>
            <person name="John T."/>
            <person name="Darmond C."/>
            <person name="Moisan M.-C."/>
            <person name="Henrissat B."/>
            <person name="Coutinho P.M."/>
            <person name="Lombard V."/>
            <person name="Natvig D.O."/>
            <person name="Lindquist E."/>
            <person name="Schmutz J."/>
            <person name="Lucas S."/>
            <person name="Harris P."/>
            <person name="Powlowski J."/>
            <person name="Bellemare A."/>
            <person name="Taylor D."/>
            <person name="Butler G."/>
            <person name="de Vries R.P."/>
            <person name="Allijn I.E."/>
            <person name="van den Brink J."/>
            <person name="Ushinsky S."/>
            <person name="Storms R."/>
            <person name="Powell A.J."/>
            <person name="Paulsen I.T."/>
            <person name="Elbourne L.D.H."/>
            <person name="Baker S.E."/>
            <person name="Magnuson J."/>
            <person name="LaBoissiere S."/>
            <person name="Clutterbuck A.J."/>
            <person name="Martinez D."/>
            <person name="Wogulis M."/>
            <person name="de Leon A.L."/>
            <person name="Rey M.W."/>
            <person name="Tsang A."/>
        </authorList>
    </citation>
    <scope>NUCLEOTIDE SEQUENCE [LARGE SCALE GENOMIC DNA]</scope>
    <source>
        <strain evidence="4">ATCC 42464 / BCRC 31852 / DSM 1799</strain>
    </source>
</reference>
<feature type="compositionally biased region" description="Pro residues" evidence="1">
    <location>
        <begin position="753"/>
        <end position="763"/>
    </location>
</feature>
<sequence>MASVDGDIAASLASQTSTPIAQLSPDLPDYPSRVVRGVVTITWPYNSVTQKFAFLLAERDVRLRRAKGQIRIELQGPSAKAASNCGIGAGDELLFSLAGAEWSPDPAPGRIPGARVEWQIQFSQKLALQVKFGESGDTKHINVDHPVADKPDRPVQPPRPATPDPEPILPRVPTTGRKLSEITADEYPSPAFVKRARLSYGALFEGGFDIFEEDGGVKGRGRKRARFGRNSNTWRYSSQSPSPEPTSLVSDAMDEDTPESVALRPSPKPQTVDEACQTAEVEMAPAAQGATSTTVQQQEKTPTPPQTPVPAPLGTAVRAQEGRTPEPNPVHQIERPPIARDPSEEPTPVVQNQTVAASDQGPGPASNQTPPEETHRKLPSSPIGKGQTRRQSPETATQPTSLSASNDETAPSSFLGPRSFASNFSSFGVDVPARVESSLSLADQVRFGFSHVPQTAHSPSLHDPEFAPEPCPEPVHQDQEQYPAALLDNAHSPANAAGGDKRMAFDGQSMPPEPAGVEHFGDSQWEVSTQPFPIDLAEGGHFGTDALSKGASVIARQQSLHADDLDLGSVPEGFASYGKGDASEVRERSPSAKAPPHERQPSVENENMRSDDEGSLDEEEEEDEEEDEDEDEEENEEEDEEEKSDEDAYGEQIEEGDYDQRNYDVPSDDDEGLSDEDEEVELESEEGYGNDEVYDEDGEGEEWDDEEDYESEEGSGQDDDAEGHQPGRPAAPVPRGEPVVISLLSDSEDEDQPAPPAAEPAPVPQTVHASEPSVTSESSPSLNRAESSSLEHHKSPSSARYGSPSSPPHESPSSPPHESPSSPPHESPSSPPHESPSPPRHDVPTSEHRQSPASERSESPAVLETVETDDSGKEQGHNSIFNQTDVIDFAMRHTQSVNQQRKAEPMETGAEAGSSLSANQNYGSFGATSGASELPHRDFETEPSESPSGSVASQPVSQPASSESSSEGLFISQPRPRSAGAEEQGDTGSASEPEGTSEAPRRETEGTEGGTTDEDAESDEASNDGGMELEPENTEIRDEVLSVEEMDQDAPAHSSPKPHNDDASLPDADALSFTSQIEMAAEFGASEDEHMSVDDDDSRHANAVDTDMSTFEVEEVTVSEEDVDMLDAGSEQVESASPERMAMSPQKDDRVNASTVASDLVVSETITEVVTTASADEPLPDAPTVTELEQQGTSTPGEQTLARAESAHVSVEDESNRQVDVPEAKAEKQGEGGSSLDGSHSIAGSESQVDIASQEALGGPRKPLAQIPVDDAVPPPAEHLCEADENPVVKNETTDDKGGTEPSGVESPSALQQDGVTDASTPPRPPRVVAPDGSPSSDQPEVALARAEDVKGEDVNEAEGSAQRAQQVETVQQSEASAEDFDDEALILEQLSQEQQQFLETETPESRDRGGTRSSSPDVSVHLARQAIAAKRHKKATEPVRTSSRITRARSNSLRSNATNSTPEDEKEKEDPSISLARAALASPSRRGVGSSTSASKTTATSSTSATALRADLNKRLRTELPECIPLRSLRAHLDKTPNVIAVVTSQPTKPVRAKGGPREYVMSFHVTDPSAAPSTVVEVQLYRPHKDSLPIVGPGDVVLLSKFLVKALSKKGWGLRTGNESAWAVWEHARQQQQQQQQQQAEEDCPQIRGPPVEDWKGYVGYVRTLKEWWALMMADEAAKGKLEKADQKLTEAK</sequence>
<dbReference type="OMA" id="RARMSYG"/>
<feature type="compositionally biased region" description="Low complexity" evidence="1">
    <location>
        <begin position="1387"/>
        <end position="1401"/>
    </location>
</feature>
<feature type="compositionally biased region" description="Polar residues" evidence="1">
    <location>
        <begin position="389"/>
        <end position="412"/>
    </location>
</feature>
<feature type="compositionally biased region" description="Basic and acidic residues" evidence="1">
    <location>
        <begin position="839"/>
        <end position="858"/>
    </location>
</feature>
<dbReference type="RefSeq" id="XP_003662166.1">
    <property type="nucleotide sequence ID" value="XM_003662118.1"/>
</dbReference>
<evidence type="ECO:0000313" key="4">
    <source>
        <dbReference type="Proteomes" id="UP000007322"/>
    </source>
</evidence>
<dbReference type="eggNOG" id="ENOG502QPW5">
    <property type="taxonomic scope" value="Eukaryota"/>
</dbReference>
<feature type="region of interest" description="Disordered" evidence="1">
    <location>
        <begin position="1086"/>
        <end position="1154"/>
    </location>
</feature>
<feature type="compositionally biased region" description="Low complexity" evidence="1">
    <location>
        <begin position="770"/>
        <end position="781"/>
    </location>
</feature>
<feature type="region of interest" description="Disordered" evidence="1">
    <location>
        <begin position="1171"/>
        <end position="1507"/>
    </location>
</feature>
<feature type="compositionally biased region" description="Polar residues" evidence="1">
    <location>
        <begin position="231"/>
        <end position="249"/>
    </location>
</feature>
<evidence type="ECO:0000256" key="1">
    <source>
        <dbReference type="SAM" id="MobiDB-lite"/>
    </source>
</evidence>
<evidence type="ECO:0000313" key="3">
    <source>
        <dbReference type="EMBL" id="AEO56921.1"/>
    </source>
</evidence>
<feature type="domain" description="Telomeric single stranded DNA binding POT1/Cdc13" evidence="2">
    <location>
        <begin position="1524"/>
        <end position="1672"/>
    </location>
</feature>
<dbReference type="Pfam" id="PF02765">
    <property type="entry name" value="POT1"/>
    <property type="match status" value="1"/>
</dbReference>
<feature type="compositionally biased region" description="Basic and acidic residues" evidence="1">
    <location>
        <begin position="332"/>
        <end position="343"/>
    </location>
</feature>
<feature type="compositionally biased region" description="Acidic residues" evidence="1">
    <location>
        <begin position="1011"/>
        <end position="1033"/>
    </location>
</feature>
<dbReference type="GO" id="GO:0000723">
    <property type="term" value="P:telomere maintenance"/>
    <property type="evidence" value="ECO:0007669"/>
    <property type="project" value="InterPro"/>
</dbReference>
<keyword evidence="4" id="KW-1185">Reference proteome</keyword>
<gene>
    <name evidence="3" type="ORF">MYCTH_2302431</name>
</gene>
<feature type="compositionally biased region" description="Polar residues" evidence="1">
    <location>
        <begin position="914"/>
        <end position="931"/>
    </location>
</feature>
<feature type="region of interest" description="Disordered" evidence="1">
    <location>
        <begin position="231"/>
        <end position="425"/>
    </location>
</feature>
<feature type="compositionally biased region" description="Pro residues" evidence="1">
    <location>
        <begin position="302"/>
        <end position="311"/>
    </location>
</feature>
<dbReference type="InterPro" id="IPR012340">
    <property type="entry name" value="NA-bd_OB-fold"/>
</dbReference>
<dbReference type="CDD" id="cd04497">
    <property type="entry name" value="hPOT1_OB1_like"/>
    <property type="match status" value="1"/>
</dbReference>
<accession>G2Q7R2</accession>
<feature type="region of interest" description="Disordered" evidence="1">
    <location>
        <begin position="143"/>
        <end position="173"/>
    </location>
</feature>
<dbReference type="GeneID" id="11512219"/>
<dbReference type="OrthoDB" id="5363079at2759"/>
<feature type="compositionally biased region" description="Acidic residues" evidence="1">
    <location>
        <begin position="666"/>
        <end position="721"/>
    </location>
</feature>